<dbReference type="InterPro" id="IPR001638">
    <property type="entry name" value="Solute-binding_3/MltF_N"/>
</dbReference>
<reference evidence="6 7" key="1">
    <citation type="submission" date="2019-08" db="EMBL/GenBank/DDBJ databases">
        <title>Five species of Acinetobacter isolated from floral nectar and animal pollinators.</title>
        <authorList>
            <person name="Hendry T.A."/>
        </authorList>
    </citation>
    <scope>NUCLEOTIDE SEQUENCE [LARGE SCALE GENOMIC DNA]</scope>
    <source>
        <strain evidence="6 7">MD18.27</strain>
    </source>
</reference>
<dbReference type="NCBIfam" id="NF008588">
    <property type="entry name" value="PRK11553.1"/>
    <property type="match status" value="1"/>
</dbReference>
<organism evidence="6 7">
    <name type="scientific">Acinetobacter pollinis</name>
    <dbReference type="NCBI Taxonomy" id="2605270"/>
    <lineage>
        <taxon>Bacteria</taxon>
        <taxon>Pseudomonadati</taxon>
        <taxon>Pseudomonadota</taxon>
        <taxon>Gammaproteobacteria</taxon>
        <taxon>Moraxellales</taxon>
        <taxon>Moraxellaceae</taxon>
        <taxon>Acinetobacter</taxon>
    </lineage>
</organism>
<keyword evidence="4" id="KW-0732">Signal</keyword>
<dbReference type="SMART" id="SM00062">
    <property type="entry name" value="PBPb"/>
    <property type="match status" value="1"/>
</dbReference>
<accession>A0ABU6DS82</accession>
<evidence type="ECO:0000313" key="6">
    <source>
        <dbReference type="EMBL" id="MEB5476696.1"/>
    </source>
</evidence>
<keyword evidence="3" id="KW-0813">Transport</keyword>
<dbReference type="PROSITE" id="PS51257">
    <property type="entry name" value="PROKAR_LIPOPROTEIN"/>
    <property type="match status" value="1"/>
</dbReference>
<proteinExistence type="inferred from homology"/>
<name>A0ABU6DS82_9GAMM</name>
<sequence length="325" mass="36157">MKIQNTYNAFLSIGLSTFVLYGCSSQTETKIHEQEQQQTLTIGFQKSSLSSIVLQTEQSLLKKEFPQLNVQWREFPAGPQLLEALSAGAIDIGSVGNTPPIFAQAGNKNIVYVGYENVQPQWQAILVSDKSSIQNINELKGKKIAVQKGSSAHDLLGRVLEKAHLTWSDIQPVWLAPADARAALDKGSVDAWAIWEPFLTVAQVEGHARPIIDGTKFENTYNFLISRPDFVKNHASEVKGFIQASNLAAQWIVEHPSETRNLYQKAINVNAEIAQRVLDKRYKPSLTKPMTDDVVAAQQNIADRFAKDNVIPQHIDVKQAVWQGQ</sequence>
<evidence type="ECO:0000256" key="1">
    <source>
        <dbReference type="ARBA" id="ARBA00004418"/>
    </source>
</evidence>
<dbReference type="RefSeq" id="WP_277094768.1">
    <property type="nucleotide sequence ID" value="NZ_VTDN01000004.1"/>
</dbReference>
<protein>
    <submittedName>
        <fullName evidence="6">Aliphatic sulfonate ABC transporter substrate-binding protein</fullName>
    </submittedName>
</protein>
<evidence type="ECO:0000256" key="4">
    <source>
        <dbReference type="ARBA" id="ARBA00022729"/>
    </source>
</evidence>
<comment type="subcellular location">
    <subcellularLocation>
        <location evidence="1">Periplasm</location>
    </subcellularLocation>
</comment>
<dbReference type="Gene3D" id="3.40.190.10">
    <property type="entry name" value="Periplasmic binding protein-like II"/>
    <property type="match status" value="2"/>
</dbReference>
<comment type="similarity">
    <text evidence="2">Belongs to the bacterial solute-binding protein SsuA/TauA family.</text>
</comment>
<comment type="caution">
    <text evidence="6">The sequence shown here is derived from an EMBL/GenBank/DDBJ whole genome shotgun (WGS) entry which is preliminary data.</text>
</comment>
<feature type="domain" description="Solute-binding protein family 3/N-terminal" evidence="5">
    <location>
        <begin position="39"/>
        <end position="255"/>
    </location>
</feature>
<dbReference type="EMBL" id="VTDN01000004">
    <property type="protein sequence ID" value="MEB5476696.1"/>
    <property type="molecule type" value="Genomic_DNA"/>
</dbReference>
<keyword evidence="7" id="KW-1185">Reference proteome</keyword>
<dbReference type="InterPro" id="IPR015168">
    <property type="entry name" value="SsuA/THI5"/>
</dbReference>
<dbReference type="InterPro" id="IPR010067">
    <property type="entry name" value="ABC_SsuA_sub-bd"/>
</dbReference>
<gene>
    <name evidence="6" type="ORF">I2F25_06495</name>
</gene>
<evidence type="ECO:0000256" key="3">
    <source>
        <dbReference type="ARBA" id="ARBA00022448"/>
    </source>
</evidence>
<dbReference type="Proteomes" id="UP001339883">
    <property type="component" value="Unassembled WGS sequence"/>
</dbReference>
<dbReference type="PANTHER" id="PTHR30024:SF42">
    <property type="entry name" value="ALIPHATIC SULFONATES-BINDING PROTEIN-RELATED"/>
    <property type="match status" value="1"/>
</dbReference>
<dbReference type="Pfam" id="PF09084">
    <property type="entry name" value="NMT1"/>
    <property type="match status" value="1"/>
</dbReference>
<evidence type="ECO:0000313" key="7">
    <source>
        <dbReference type="Proteomes" id="UP001339883"/>
    </source>
</evidence>
<dbReference type="SUPFAM" id="SSF53850">
    <property type="entry name" value="Periplasmic binding protein-like II"/>
    <property type="match status" value="1"/>
</dbReference>
<evidence type="ECO:0000256" key="2">
    <source>
        <dbReference type="ARBA" id="ARBA00010742"/>
    </source>
</evidence>
<dbReference type="PANTHER" id="PTHR30024">
    <property type="entry name" value="ALIPHATIC SULFONATES-BINDING PROTEIN-RELATED"/>
    <property type="match status" value="1"/>
</dbReference>
<evidence type="ECO:0000259" key="5">
    <source>
        <dbReference type="SMART" id="SM00062"/>
    </source>
</evidence>
<dbReference type="NCBIfam" id="TIGR01728">
    <property type="entry name" value="SsuA_fam"/>
    <property type="match status" value="1"/>
</dbReference>